<name>A0ABT8L572_9BACT</name>
<accession>A0ABT8L572</accession>
<keyword evidence="1" id="KW-1133">Transmembrane helix</keyword>
<dbReference type="Pfam" id="PF04773">
    <property type="entry name" value="FecR"/>
    <property type="match status" value="1"/>
</dbReference>
<evidence type="ECO:0000259" key="2">
    <source>
        <dbReference type="Pfam" id="PF04773"/>
    </source>
</evidence>
<dbReference type="RefSeq" id="WP_346757297.1">
    <property type="nucleotide sequence ID" value="NZ_JAUJEB010000001.1"/>
</dbReference>
<dbReference type="EMBL" id="JAUJEB010000001">
    <property type="protein sequence ID" value="MDN5211970.1"/>
    <property type="molecule type" value="Genomic_DNA"/>
</dbReference>
<proteinExistence type="predicted"/>
<dbReference type="Pfam" id="PF16344">
    <property type="entry name" value="FecR_C"/>
    <property type="match status" value="1"/>
</dbReference>
<keyword evidence="1" id="KW-0472">Membrane</keyword>
<organism evidence="4 5">
    <name type="scientific">Agaribacillus aureus</name>
    <dbReference type="NCBI Taxonomy" id="3051825"/>
    <lineage>
        <taxon>Bacteria</taxon>
        <taxon>Pseudomonadati</taxon>
        <taxon>Bacteroidota</taxon>
        <taxon>Cytophagia</taxon>
        <taxon>Cytophagales</taxon>
        <taxon>Splendidivirgaceae</taxon>
        <taxon>Agaribacillus</taxon>
    </lineage>
</organism>
<dbReference type="Gene3D" id="3.55.50.30">
    <property type="match status" value="1"/>
</dbReference>
<evidence type="ECO:0000256" key="1">
    <source>
        <dbReference type="SAM" id="Phobius"/>
    </source>
</evidence>
<protein>
    <submittedName>
        <fullName evidence="4">FecR domain-containing protein</fullName>
    </submittedName>
</protein>
<keyword evidence="5" id="KW-1185">Reference proteome</keyword>
<reference evidence="4" key="1">
    <citation type="submission" date="2023-06" db="EMBL/GenBank/DDBJ databases">
        <title>Genomic of Agaribacillus aureum.</title>
        <authorList>
            <person name="Wang G."/>
        </authorList>
    </citation>
    <scope>NUCLEOTIDE SEQUENCE</scope>
    <source>
        <strain evidence="4">BMA12</strain>
    </source>
</reference>
<feature type="transmembrane region" description="Helical" evidence="1">
    <location>
        <begin position="101"/>
        <end position="119"/>
    </location>
</feature>
<evidence type="ECO:0000259" key="3">
    <source>
        <dbReference type="Pfam" id="PF16344"/>
    </source>
</evidence>
<dbReference type="PANTHER" id="PTHR30273:SF2">
    <property type="entry name" value="PROTEIN FECR"/>
    <property type="match status" value="1"/>
</dbReference>
<dbReference type="InterPro" id="IPR032508">
    <property type="entry name" value="FecR_C"/>
</dbReference>
<dbReference type="Gene3D" id="2.60.120.1440">
    <property type="match status" value="1"/>
</dbReference>
<dbReference type="InterPro" id="IPR006860">
    <property type="entry name" value="FecR"/>
</dbReference>
<comment type="caution">
    <text evidence="4">The sequence shown here is derived from an EMBL/GenBank/DDBJ whole genome shotgun (WGS) entry which is preliminary data.</text>
</comment>
<feature type="domain" description="FecR protein" evidence="2">
    <location>
        <begin position="136"/>
        <end position="227"/>
    </location>
</feature>
<dbReference type="Proteomes" id="UP001172083">
    <property type="component" value="Unassembled WGS sequence"/>
</dbReference>
<dbReference type="PANTHER" id="PTHR30273">
    <property type="entry name" value="PERIPLASMIC SIGNAL SENSOR AND SIGMA FACTOR ACTIVATOR FECR-RELATED"/>
    <property type="match status" value="1"/>
</dbReference>
<evidence type="ECO:0000313" key="4">
    <source>
        <dbReference type="EMBL" id="MDN5211970.1"/>
    </source>
</evidence>
<feature type="domain" description="Protein FecR C-terminal" evidence="3">
    <location>
        <begin position="284"/>
        <end position="350"/>
    </location>
</feature>
<dbReference type="PIRSF" id="PIRSF018266">
    <property type="entry name" value="FecR"/>
    <property type="match status" value="1"/>
</dbReference>
<dbReference type="InterPro" id="IPR012373">
    <property type="entry name" value="Ferrdict_sens_TM"/>
</dbReference>
<sequence>MDKQNDIIQLIQKYWDNSYTDEEYDAVIDFLRRPDAGTLIERWEKEGKLKSPAELEELSGTTESDESIDSQLNVSKLLSMIFEHENRLIAEKKKRPPMSGYLKAAVIVLVTGVLAWFLMDLDNQSDSVSAALLTKETARGQKITLTLSDGTTVQMNSESVLIYPREFQNTREVTLKGEAFFMVTRDEQKPFIVKTGDVKTEVLGTSFNIKAFERKSIEVTVVSGKVKVKSNLPIEEGASPNTKGEKNEITLLPDQQAIYHVDSNLLKKSAINATDFIAWKEGMLKFSEVRFEEVAEDLERWYGVDIAIDSRLNDCIIIGEYQNESLESILKSFEFLMDINYEFSKDGVTIHGEGC</sequence>
<keyword evidence="1" id="KW-0812">Transmembrane</keyword>
<gene>
    <name evidence="4" type="ORF">QQ020_07900</name>
</gene>
<evidence type="ECO:0000313" key="5">
    <source>
        <dbReference type="Proteomes" id="UP001172083"/>
    </source>
</evidence>